<protein>
    <recommendedName>
        <fullName evidence="4">Glycosyltransferase RgtA/B/C/D-like domain-containing protein</fullName>
    </recommendedName>
</protein>
<proteinExistence type="predicted"/>
<comment type="caution">
    <text evidence="2">The sequence shown here is derived from an EMBL/GenBank/DDBJ whole genome shotgun (WGS) entry which is preliminary data.</text>
</comment>
<dbReference type="EMBL" id="JAAOIV010000001">
    <property type="protein sequence ID" value="NHN54607.1"/>
    <property type="molecule type" value="Genomic_DNA"/>
</dbReference>
<reference evidence="2" key="1">
    <citation type="submission" date="2020-03" db="EMBL/GenBank/DDBJ databases">
        <title>Draft sequencing of Calidifontibacter sp. DB0510.</title>
        <authorList>
            <person name="Kim D.-U."/>
        </authorList>
    </citation>
    <scope>NUCLEOTIDE SEQUENCE</scope>
    <source>
        <strain evidence="2">DB0510</strain>
    </source>
</reference>
<feature type="transmembrane region" description="Helical" evidence="1">
    <location>
        <begin position="150"/>
        <end position="170"/>
    </location>
</feature>
<keyword evidence="1" id="KW-1133">Transmembrane helix</keyword>
<keyword evidence="1" id="KW-0812">Transmembrane</keyword>
<dbReference type="Proteomes" id="UP000744769">
    <property type="component" value="Unassembled WGS sequence"/>
</dbReference>
<keyword evidence="3" id="KW-1185">Reference proteome</keyword>
<dbReference type="RefSeq" id="WP_166192438.1">
    <property type="nucleotide sequence ID" value="NZ_JAAOIV010000001.1"/>
</dbReference>
<feature type="transmembrane region" description="Helical" evidence="1">
    <location>
        <begin position="40"/>
        <end position="59"/>
    </location>
</feature>
<feature type="transmembrane region" description="Helical" evidence="1">
    <location>
        <begin position="268"/>
        <end position="289"/>
    </location>
</feature>
<name>A0A967AY63_9MICO</name>
<evidence type="ECO:0000313" key="2">
    <source>
        <dbReference type="EMBL" id="NHN54607.1"/>
    </source>
</evidence>
<keyword evidence="1" id="KW-0472">Membrane</keyword>
<organism evidence="2 3">
    <name type="scientific">Metallococcus carri</name>
    <dbReference type="NCBI Taxonomy" id="1656884"/>
    <lineage>
        <taxon>Bacteria</taxon>
        <taxon>Bacillati</taxon>
        <taxon>Actinomycetota</taxon>
        <taxon>Actinomycetes</taxon>
        <taxon>Micrococcales</taxon>
        <taxon>Dermacoccaceae</taxon>
        <taxon>Metallococcus</taxon>
    </lineage>
</organism>
<accession>A0A967AY63</accession>
<dbReference type="AlphaFoldDB" id="A0A967AY63"/>
<evidence type="ECO:0000256" key="1">
    <source>
        <dbReference type="SAM" id="Phobius"/>
    </source>
</evidence>
<gene>
    <name evidence="2" type="ORF">G9U51_02280</name>
</gene>
<feature type="transmembrane region" description="Helical" evidence="1">
    <location>
        <begin position="71"/>
        <end position="92"/>
    </location>
</feature>
<evidence type="ECO:0008006" key="4">
    <source>
        <dbReference type="Google" id="ProtNLM"/>
    </source>
</evidence>
<feature type="transmembrane region" description="Helical" evidence="1">
    <location>
        <begin position="182"/>
        <end position="200"/>
    </location>
</feature>
<evidence type="ECO:0000313" key="3">
    <source>
        <dbReference type="Proteomes" id="UP000744769"/>
    </source>
</evidence>
<feature type="transmembrane region" description="Helical" evidence="1">
    <location>
        <begin position="475"/>
        <end position="494"/>
    </location>
</feature>
<feature type="transmembrane region" description="Helical" evidence="1">
    <location>
        <begin position="426"/>
        <end position="443"/>
    </location>
</feature>
<sequence length="515" mass="55118">MDLGERTGTWVQRFTGGCLLAVVLLVLVHPRPSIYPPDRWVVTPVVLLVVAAVAALWWSGRLRSPSWSERAWRRVGLGAGVASTLIAGLVAWGSAYRTTWDAELVHLASYSKFSMSQHAAYFSRFPNNRVLLAVARLANTLDREVGGGYALWWAIVNTLIVAGTVALVWWCARRIAGARAGALSLVPFTLLVSLSPWLSVPYTDLLALWSPVAALAASLMAIERRGARAALWWAMTGASLGVGYAIKVTPLVGLVAVVLAILVRRGAWLTRAAAIGVCAVACLVSAWGVNQAAISMSGLSGLTPGISASPWTYVASGIRTSPGIGGGVYYGLFSDDIEHRTTGLPTGQQAQIARQMVRDTIERRGARGMASFAVNKTIFNWGDGTFWAYGEGHDRFEPPMRSDPVSRAVQGFAAPSGSAWQLHVDVAQIGWLLLLVLAGVGLLRSRYRFDLLVMATSLLGIAAFTDLFQGRSRYLLGHVPMICVLAAVVLPIALAPRSASEEPVDDAPAAEPVEP</sequence>
<feature type="transmembrane region" description="Helical" evidence="1">
    <location>
        <begin position="229"/>
        <end position="262"/>
    </location>
</feature>